<dbReference type="InterPro" id="IPR025969">
    <property type="entry name" value="ABA_GPCR_dom"/>
</dbReference>
<protein>
    <recommendedName>
        <fullName evidence="10">G-protein coupled receptor</fullName>
    </recommendedName>
</protein>
<keyword evidence="2 5" id="KW-0812">Transmembrane</keyword>
<feature type="transmembrane region" description="Helical" evidence="5">
    <location>
        <begin position="39"/>
        <end position="66"/>
    </location>
</feature>
<comment type="subcellular location">
    <subcellularLocation>
        <location evidence="1">Membrane</location>
        <topology evidence="1">Multi-pass membrane protein</topology>
    </subcellularLocation>
</comment>
<dbReference type="Pfam" id="PF12537">
    <property type="entry name" value="GPHR_N"/>
    <property type="match status" value="1"/>
</dbReference>
<feature type="transmembrane region" description="Helical" evidence="5">
    <location>
        <begin position="6"/>
        <end position="27"/>
    </location>
</feature>
<reference evidence="8 9" key="1">
    <citation type="journal article" date="2014" name="Genome Biol. Evol.">
        <title>The secreted proteins of Achlya hypogyna and Thraustotheca clavata identify the ancestral oomycete secretome and reveal gene acquisitions by horizontal gene transfer.</title>
        <authorList>
            <person name="Misner I."/>
            <person name="Blouin N."/>
            <person name="Leonard G."/>
            <person name="Richards T.A."/>
            <person name="Lane C.E."/>
        </authorList>
    </citation>
    <scope>NUCLEOTIDE SEQUENCE [LARGE SCALE GENOMIC DNA]</scope>
    <source>
        <strain evidence="8 9">ATCC 48635</strain>
    </source>
</reference>
<evidence type="ECO:0000256" key="1">
    <source>
        <dbReference type="ARBA" id="ARBA00004141"/>
    </source>
</evidence>
<keyword evidence="9" id="KW-1185">Reference proteome</keyword>
<sequence length="477" mass="54821">MLEATVVAGSYVVFFAFAHVFFSAWLFQDYEVKDTGVLSRLIFCICFACSFSVLEVVIFELAAVLSPETRQLVWQIDLFVLAFLIAYLIPFVLIFTLAREQRCRRRTALGLAVVSELIFLYAFWKLGECVTLVQDKTERPRTATIAWFVSLEAFVSRVSFLGVNFMAVLSGFGAVNAPYEYMTMFWRTVDEDDVRCLEKRLRQNLDMVISKKKRIVTEQRYAAGAAAAATQQARNPLRRLWQYISPPESKESYLQNLHKEVEILETLGQELFLEIHAMRELQVRAAEKRTLKGRVFNWIGYVFCGFCVYKMVMSTVNVVFNRDRDKDPITNAMEKILYLWPSVSSWVNVRFISDLSSLVLVGILVFSQTRGFLLIILKVFRMFSSSVSSNSVVLFLAQLMGMYFVSSFVMMRMNLPTQHKLHIDAVLGPIDYYVYYCWFDIIFVVSALASLGLLVLLTTSKVSRTAQDSFQLHDKYP</sequence>
<evidence type="ECO:0000256" key="4">
    <source>
        <dbReference type="ARBA" id="ARBA00023136"/>
    </source>
</evidence>
<dbReference type="GO" id="GO:0016020">
    <property type="term" value="C:membrane"/>
    <property type="evidence" value="ECO:0007669"/>
    <property type="project" value="UniProtKB-SubCell"/>
</dbReference>
<keyword evidence="4 5" id="KW-0472">Membrane</keyword>
<feature type="transmembrane region" description="Helical" evidence="5">
    <location>
        <begin position="72"/>
        <end position="95"/>
    </location>
</feature>
<feature type="transmembrane region" description="Helical" evidence="5">
    <location>
        <begin position="355"/>
        <end position="380"/>
    </location>
</feature>
<dbReference type="InterPro" id="IPR015672">
    <property type="entry name" value="GPHR/GTG"/>
</dbReference>
<evidence type="ECO:0000256" key="2">
    <source>
        <dbReference type="ARBA" id="ARBA00022692"/>
    </source>
</evidence>
<feature type="transmembrane region" description="Helical" evidence="5">
    <location>
        <begin position="433"/>
        <end position="457"/>
    </location>
</feature>
<evidence type="ECO:0000256" key="3">
    <source>
        <dbReference type="ARBA" id="ARBA00022989"/>
    </source>
</evidence>
<gene>
    <name evidence="8" type="ORF">ACHHYP_03000</name>
</gene>
<feature type="domain" description="Golgi pH regulator conserved" evidence="7">
    <location>
        <begin position="149"/>
        <end position="215"/>
    </location>
</feature>
<dbReference type="Pfam" id="PF12430">
    <property type="entry name" value="ABA_GPCR"/>
    <property type="match status" value="1"/>
</dbReference>
<feature type="transmembrane region" description="Helical" evidence="5">
    <location>
        <begin position="144"/>
        <end position="177"/>
    </location>
</feature>
<feature type="transmembrane region" description="Helical" evidence="5">
    <location>
        <begin position="107"/>
        <end position="124"/>
    </location>
</feature>
<proteinExistence type="predicted"/>
<dbReference type="PANTHER" id="PTHR15948:SF0">
    <property type="entry name" value="GOLGI PH REGULATOR A-RELATED"/>
    <property type="match status" value="1"/>
</dbReference>
<comment type="caution">
    <text evidence="8">The sequence shown here is derived from an EMBL/GenBank/DDBJ whole genome shotgun (WGS) entry which is preliminary data.</text>
</comment>
<dbReference type="PANTHER" id="PTHR15948">
    <property type="entry name" value="G-PROTEIN COUPLED RECEPTOR 89-RELATED"/>
    <property type="match status" value="1"/>
</dbReference>
<evidence type="ECO:0000259" key="6">
    <source>
        <dbReference type="Pfam" id="PF12430"/>
    </source>
</evidence>
<evidence type="ECO:0008006" key="10">
    <source>
        <dbReference type="Google" id="ProtNLM"/>
    </source>
</evidence>
<dbReference type="OrthoDB" id="264392at2759"/>
<dbReference type="EMBL" id="JNBR01000433">
    <property type="protein sequence ID" value="OQR93016.1"/>
    <property type="molecule type" value="Genomic_DNA"/>
</dbReference>
<evidence type="ECO:0000259" key="7">
    <source>
        <dbReference type="Pfam" id="PF12537"/>
    </source>
</evidence>
<dbReference type="Proteomes" id="UP000243579">
    <property type="component" value="Unassembled WGS sequence"/>
</dbReference>
<dbReference type="InterPro" id="IPR022535">
    <property type="entry name" value="Golgi_pH-regulator_cons_dom"/>
</dbReference>
<dbReference type="AlphaFoldDB" id="A0A1V9Z4V3"/>
<organism evidence="8 9">
    <name type="scientific">Achlya hypogyna</name>
    <name type="common">Oomycete</name>
    <name type="synonym">Protoachlya hypogyna</name>
    <dbReference type="NCBI Taxonomy" id="1202772"/>
    <lineage>
        <taxon>Eukaryota</taxon>
        <taxon>Sar</taxon>
        <taxon>Stramenopiles</taxon>
        <taxon>Oomycota</taxon>
        <taxon>Saprolegniomycetes</taxon>
        <taxon>Saprolegniales</taxon>
        <taxon>Achlyaceae</taxon>
        <taxon>Achlya</taxon>
    </lineage>
</organism>
<evidence type="ECO:0000256" key="5">
    <source>
        <dbReference type="SAM" id="Phobius"/>
    </source>
</evidence>
<accession>A0A1V9Z4V3</accession>
<feature type="transmembrane region" description="Helical" evidence="5">
    <location>
        <begin position="298"/>
        <end position="320"/>
    </location>
</feature>
<feature type="transmembrane region" description="Helical" evidence="5">
    <location>
        <begin position="392"/>
        <end position="413"/>
    </location>
</feature>
<feature type="domain" description="Abscisic acid G-protein coupled receptor-like" evidence="6">
    <location>
        <begin position="287"/>
        <end position="456"/>
    </location>
</feature>
<name>A0A1V9Z4V3_ACHHY</name>
<evidence type="ECO:0000313" key="8">
    <source>
        <dbReference type="EMBL" id="OQR93016.1"/>
    </source>
</evidence>
<dbReference type="STRING" id="1202772.A0A1V9Z4V3"/>
<evidence type="ECO:0000313" key="9">
    <source>
        <dbReference type="Proteomes" id="UP000243579"/>
    </source>
</evidence>
<keyword evidence="3 5" id="KW-1133">Transmembrane helix</keyword>